<dbReference type="Pfam" id="PF07689">
    <property type="entry name" value="KaiB"/>
    <property type="match status" value="1"/>
</dbReference>
<organism evidence="2 3">
    <name type="scientific">Paradesertivirga mongoliensis</name>
    <dbReference type="NCBI Taxonomy" id="2100740"/>
    <lineage>
        <taxon>Bacteria</taxon>
        <taxon>Pseudomonadati</taxon>
        <taxon>Bacteroidota</taxon>
        <taxon>Sphingobacteriia</taxon>
        <taxon>Sphingobacteriales</taxon>
        <taxon>Sphingobacteriaceae</taxon>
        <taxon>Paradesertivirga</taxon>
    </lineage>
</organism>
<name>A0ABW4ZL75_9SPHI</name>
<accession>A0ABW4ZL75</accession>
<dbReference type="CDD" id="cd02978">
    <property type="entry name" value="KaiB_like"/>
    <property type="match status" value="1"/>
</dbReference>
<dbReference type="InterPro" id="IPR036249">
    <property type="entry name" value="Thioredoxin-like_sf"/>
</dbReference>
<dbReference type="PANTHER" id="PTHR41709">
    <property type="entry name" value="KAIB-LIKE PROTEIN 1"/>
    <property type="match status" value="1"/>
</dbReference>
<keyword evidence="3" id="KW-1185">Reference proteome</keyword>
<dbReference type="EMBL" id="JBHUHZ010000001">
    <property type="protein sequence ID" value="MFD2162843.1"/>
    <property type="molecule type" value="Genomic_DNA"/>
</dbReference>
<dbReference type="Proteomes" id="UP001597387">
    <property type="component" value="Unassembled WGS sequence"/>
</dbReference>
<dbReference type="SMART" id="SM01248">
    <property type="entry name" value="KaiB"/>
    <property type="match status" value="1"/>
</dbReference>
<dbReference type="PANTHER" id="PTHR41709:SF2">
    <property type="entry name" value="CIRCADIAN CLOCK PROTEIN KAIB2"/>
    <property type="match status" value="1"/>
</dbReference>
<protein>
    <submittedName>
        <fullName evidence="2">Circadian clock KaiB family protein</fullName>
    </submittedName>
</protein>
<comment type="caution">
    <text evidence="2">The sequence shown here is derived from an EMBL/GenBank/DDBJ whole genome shotgun (WGS) entry which is preliminary data.</text>
</comment>
<sequence length="98" mass="11079">MESIDQTWELRLYIAGKTPKSVTALNNLKKYCEEHLQGKYQIEVIDLLVQPQLAEGDQIFAVPTLVRKVPVPIRKIIGDLSNEEKVLVGLNIVPLNKI</sequence>
<dbReference type="RefSeq" id="WP_255902816.1">
    <property type="nucleotide sequence ID" value="NZ_JAFMZO010000003.1"/>
</dbReference>
<evidence type="ECO:0000313" key="2">
    <source>
        <dbReference type="EMBL" id="MFD2162843.1"/>
    </source>
</evidence>
<reference evidence="3" key="1">
    <citation type="journal article" date="2019" name="Int. J. Syst. Evol. Microbiol.">
        <title>The Global Catalogue of Microorganisms (GCM) 10K type strain sequencing project: providing services to taxonomists for standard genome sequencing and annotation.</title>
        <authorList>
            <consortium name="The Broad Institute Genomics Platform"/>
            <consortium name="The Broad Institute Genome Sequencing Center for Infectious Disease"/>
            <person name="Wu L."/>
            <person name="Ma J."/>
        </authorList>
    </citation>
    <scope>NUCLEOTIDE SEQUENCE [LARGE SCALE GENOMIC DNA]</scope>
    <source>
        <strain evidence="3">KCTC 42217</strain>
    </source>
</reference>
<dbReference type="InterPro" id="IPR011649">
    <property type="entry name" value="KaiB_domain"/>
</dbReference>
<dbReference type="SUPFAM" id="SSF52833">
    <property type="entry name" value="Thioredoxin-like"/>
    <property type="match status" value="1"/>
</dbReference>
<proteinExistence type="predicted"/>
<gene>
    <name evidence="2" type="ORF">ACFSJU_10610</name>
</gene>
<dbReference type="InterPro" id="IPR039022">
    <property type="entry name" value="KaiB-like"/>
</dbReference>
<evidence type="ECO:0000259" key="1">
    <source>
        <dbReference type="SMART" id="SM01248"/>
    </source>
</evidence>
<dbReference type="Gene3D" id="3.40.30.10">
    <property type="entry name" value="Glutaredoxin"/>
    <property type="match status" value="1"/>
</dbReference>
<feature type="domain" description="KaiB" evidence="1">
    <location>
        <begin position="11"/>
        <end position="92"/>
    </location>
</feature>
<evidence type="ECO:0000313" key="3">
    <source>
        <dbReference type="Proteomes" id="UP001597387"/>
    </source>
</evidence>